<dbReference type="AlphaFoldDB" id="A0A3T1DBN2"/>
<dbReference type="PANTHER" id="PTHR32089">
    <property type="entry name" value="METHYL-ACCEPTING CHEMOTAXIS PROTEIN MCPB"/>
    <property type="match status" value="1"/>
</dbReference>
<feature type="transmembrane region" description="Helical" evidence="8">
    <location>
        <begin position="13"/>
        <end position="32"/>
    </location>
</feature>
<dbReference type="Gene3D" id="1.10.287.950">
    <property type="entry name" value="Methyl-accepting chemotaxis protein"/>
    <property type="match status" value="1"/>
</dbReference>
<keyword evidence="8" id="KW-0812">Transmembrane</keyword>
<dbReference type="InterPro" id="IPR003660">
    <property type="entry name" value="HAMP_dom"/>
</dbReference>
<evidence type="ECO:0000313" key="11">
    <source>
        <dbReference type="EMBL" id="BBI35507.1"/>
    </source>
</evidence>
<dbReference type="GO" id="GO:0004888">
    <property type="term" value="F:transmembrane signaling receptor activity"/>
    <property type="evidence" value="ECO:0007669"/>
    <property type="project" value="InterPro"/>
</dbReference>
<dbReference type="SUPFAM" id="SSF58104">
    <property type="entry name" value="Methyl-accepting chemotaxis protein (MCP) signaling domain"/>
    <property type="match status" value="1"/>
</dbReference>
<dbReference type="KEGG" id="cohn:KCTCHS21_49060"/>
<feature type="transmembrane region" description="Helical" evidence="8">
    <location>
        <begin position="194"/>
        <end position="214"/>
    </location>
</feature>
<evidence type="ECO:0000256" key="3">
    <source>
        <dbReference type="ARBA" id="ARBA00023136"/>
    </source>
</evidence>
<dbReference type="PROSITE" id="PS50885">
    <property type="entry name" value="HAMP"/>
    <property type="match status" value="1"/>
</dbReference>
<accession>A0A3T1DBN2</accession>
<feature type="domain" description="HAMP" evidence="10">
    <location>
        <begin position="215"/>
        <end position="267"/>
    </location>
</feature>
<dbReference type="InterPro" id="IPR004089">
    <property type="entry name" value="MCPsignal_dom"/>
</dbReference>
<dbReference type="PANTHER" id="PTHR32089:SF112">
    <property type="entry name" value="LYSOZYME-LIKE PROTEIN-RELATED"/>
    <property type="match status" value="1"/>
</dbReference>
<dbReference type="InterPro" id="IPR024478">
    <property type="entry name" value="HlyB_4HB_MCP"/>
</dbReference>
<feature type="coiled-coil region" evidence="7">
    <location>
        <begin position="343"/>
        <end position="370"/>
    </location>
</feature>
<evidence type="ECO:0000256" key="8">
    <source>
        <dbReference type="SAM" id="Phobius"/>
    </source>
</evidence>
<dbReference type="RefSeq" id="WP_130614238.1">
    <property type="nucleotide sequence ID" value="NZ_AP019400.1"/>
</dbReference>
<evidence type="ECO:0000259" key="10">
    <source>
        <dbReference type="PROSITE" id="PS50885"/>
    </source>
</evidence>
<keyword evidence="2" id="KW-1003">Cell membrane</keyword>
<dbReference type="GO" id="GO:0007165">
    <property type="term" value="P:signal transduction"/>
    <property type="evidence" value="ECO:0007669"/>
    <property type="project" value="UniProtKB-KW"/>
</dbReference>
<dbReference type="Pfam" id="PF00672">
    <property type="entry name" value="HAMP"/>
    <property type="match status" value="1"/>
</dbReference>
<dbReference type="GO" id="GO:0006935">
    <property type="term" value="P:chemotaxis"/>
    <property type="evidence" value="ECO:0007669"/>
    <property type="project" value="InterPro"/>
</dbReference>
<evidence type="ECO:0000256" key="5">
    <source>
        <dbReference type="ARBA" id="ARBA00029447"/>
    </source>
</evidence>
<protein>
    <submittedName>
        <fullName evidence="11">Methyl-accepting chemotaxis protein</fullName>
    </submittedName>
</protein>
<keyword evidence="8" id="KW-1133">Transmembrane helix</keyword>
<keyword evidence="12" id="KW-1185">Reference proteome</keyword>
<evidence type="ECO:0000256" key="2">
    <source>
        <dbReference type="ARBA" id="ARBA00022475"/>
    </source>
</evidence>
<evidence type="ECO:0000256" key="7">
    <source>
        <dbReference type="SAM" id="Coils"/>
    </source>
</evidence>
<reference evidence="11 12" key="1">
    <citation type="submission" date="2019-01" db="EMBL/GenBank/DDBJ databases">
        <title>Complete genome sequence of Cohnella hallensis HS21 isolated from Korean fir (Abies koreana) rhizospheric soil.</title>
        <authorList>
            <person name="Jiang L."/>
            <person name="Kang S.W."/>
            <person name="Kim S."/>
            <person name="Jung J."/>
            <person name="Kim C.Y."/>
            <person name="Kim D.H."/>
            <person name="Kim S.W."/>
            <person name="Lee J."/>
        </authorList>
    </citation>
    <scope>NUCLEOTIDE SEQUENCE [LARGE SCALE GENOMIC DNA]</scope>
    <source>
        <strain evidence="11 12">HS21</strain>
    </source>
</reference>
<evidence type="ECO:0000256" key="4">
    <source>
        <dbReference type="ARBA" id="ARBA00023224"/>
    </source>
</evidence>
<name>A0A3T1DBN2_9BACL</name>
<dbReference type="SMART" id="SM00304">
    <property type="entry name" value="HAMP"/>
    <property type="match status" value="1"/>
</dbReference>
<evidence type="ECO:0000313" key="12">
    <source>
        <dbReference type="Proteomes" id="UP000289856"/>
    </source>
</evidence>
<evidence type="ECO:0000256" key="6">
    <source>
        <dbReference type="PROSITE-ProRule" id="PRU00284"/>
    </source>
</evidence>
<dbReference type="OrthoDB" id="358716at2"/>
<evidence type="ECO:0000259" key="9">
    <source>
        <dbReference type="PROSITE" id="PS50111"/>
    </source>
</evidence>
<comment type="similarity">
    <text evidence="5">Belongs to the methyl-accepting chemotaxis (MCP) protein family.</text>
</comment>
<dbReference type="Pfam" id="PF00015">
    <property type="entry name" value="MCPsignal"/>
    <property type="match status" value="1"/>
</dbReference>
<keyword evidence="4 6" id="KW-0807">Transducer</keyword>
<proteinExistence type="inferred from homology"/>
<dbReference type="EMBL" id="AP019400">
    <property type="protein sequence ID" value="BBI35507.1"/>
    <property type="molecule type" value="Genomic_DNA"/>
</dbReference>
<organism evidence="11 12">
    <name type="scientific">Cohnella abietis</name>
    <dbReference type="NCBI Taxonomy" id="2507935"/>
    <lineage>
        <taxon>Bacteria</taxon>
        <taxon>Bacillati</taxon>
        <taxon>Bacillota</taxon>
        <taxon>Bacilli</taxon>
        <taxon>Bacillales</taxon>
        <taxon>Paenibacillaceae</taxon>
        <taxon>Cohnella</taxon>
    </lineage>
</organism>
<gene>
    <name evidence="11" type="primary">mcp40H-14_1</name>
    <name evidence="11" type="ORF">KCTCHS21_49060</name>
</gene>
<dbReference type="Pfam" id="PF12729">
    <property type="entry name" value="4HB_MCP_1"/>
    <property type="match status" value="1"/>
</dbReference>
<dbReference type="PRINTS" id="PR00260">
    <property type="entry name" value="CHEMTRNSDUCR"/>
</dbReference>
<feature type="domain" description="Methyl-accepting transducer" evidence="9">
    <location>
        <begin position="272"/>
        <end position="515"/>
    </location>
</feature>
<dbReference type="CDD" id="cd06225">
    <property type="entry name" value="HAMP"/>
    <property type="match status" value="1"/>
</dbReference>
<dbReference type="PROSITE" id="PS50111">
    <property type="entry name" value="CHEMOTAXIS_TRANSDUC_2"/>
    <property type="match status" value="1"/>
</dbReference>
<comment type="subcellular location">
    <subcellularLocation>
        <location evidence="1">Cell membrane</location>
    </subcellularLocation>
</comment>
<dbReference type="SMART" id="SM00283">
    <property type="entry name" value="MA"/>
    <property type="match status" value="1"/>
</dbReference>
<dbReference type="FunFam" id="1.10.287.950:FF:000001">
    <property type="entry name" value="Methyl-accepting chemotaxis sensory transducer"/>
    <property type="match status" value="1"/>
</dbReference>
<dbReference type="GO" id="GO:0005886">
    <property type="term" value="C:plasma membrane"/>
    <property type="evidence" value="ECO:0007669"/>
    <property type="project" value="UniProtKB-SubCell"/>
</dbReference>
<keyword evidence="3 8" id="KW-0472">Membrane</keyword>
<dbReference type="InterPro" id="IPR004090">
    <property type="entry name" value="Chemotax_Me-accpt_rcpt"/>
</dbReference>
<sequence length="530" mass="57898">MKWFYNLKTSVKLVASFFVVSMVLVVVGLYGLNNMSKVNDGLTNMYIDNLLPMNQLSETQILYQRLRINFREISDSDNNTERDQYAEKVKELRGSIQSKLTDYRKNTKLAENEMDVLKAVENAWNNYQKAADEAIQNIYAGKKEEFRASFKKGDIRTIGDELNNSLQQIIDINMKNAAKASEDADSLYRSSRTVTLSIIILSLLLSIGFGYYIAQIIARPLNRIVGLVARVAEGDLTQTSDIQTKDEVGRLGQSMNTMVLNLRKIIGSVLSSAENVSASAQQISASTEEIASGSTNQAQIAVTMNELFKELSMAISSVAQNAEQASELANETMQTAQDGGLVVETSIEGMSQVNEQMAQLEQDSEKIGEIIEVIDDIADQTNLLALNAAIEAARAGEQGRGFAVVADEVRKLAERSSEATKLITTIIKGMQQNTRLSAKSVNEGVVSSRKTGEAFKNIVSMIHETATKAAEIAAASEEQAAQTSEFLVSIESISAATEQSAASSEETAMTAQSLAQLSEELNNNVVIFKI</sequence>
<keyword evidence="7" id="KW-0175">Coiled coil</keyword>
<dbReference type="CDD" id="cd11386">
    <property type="entry name" value="MCP_signal"/>
    <property type="match status" value="1"/>
</dbReference>
<dbReference type="Proteomes" id="UP000289856">
    <property type="component" value="Chromosome"/>
</dbReference>
<evidence type="ECO:0000256" key="1">
    <source>
        <dbReference type="ARBA" id="ARBA00004236"/>
    </source>
</evidence>